<proteinExistence type="predicted"/>
<comment type="caution">
    <text evidence="1">The sequence shown here is derived from an EMBL/GenBank/DDBJ whole genome shotgun (WGS) entry which is preliminary data.</text>
</comment>
<dbReference type="EMBL" id="BARS01025166">
    <property type="protein sequence ID" value="GAG01244.1"/>
    <property type="molecule type" value="Genomic_DNA"/>
</dbReference>
<sequence length="87" mass="9994">MYSVDLYSRVRRACHVDGMNKSAAGRLFGIDRKTVAKILKHSVPPGYRRAAPPPRPKLDPFIPVIDQVLEDDKRVIKKQRHTAKRIF</sequence>
<organism evidence="1">
    <name type="scientific">marine sediment metagenome</name>
    <dbReference type="NCBI Taxonomy" id="412755"/>
    <lineage>
        <taxon>unclassified sequences</taxon>
        <taxon>metagenomes</taxon>
        <taxon>ecological metagenomes</taxon>
    </lineage>
</organism>
<gene>
    <name evidence="1" type="ORF">S01H1_39816</name>
</gene>
<feature type="non-terminal residue" evidence="1">
    <location>
        <position position="87"/>
    </location>
</feature>
<evidence type="ECO:0000313" key="1">
    <source>
        <dbReference type="EMBL" id="GAG01244.1"/>
    </source>
</evidence>
<evidence type="ECO:0008006" key="2">
    <source>
        <dbReference type="Google" id="ProtNLM"/>
    </source>
</evidence>
<name>X0U655_9ZZZZ</name>
<reference evidence="1" key="1">
    <citation type="journal article" date="2014" name="Front. Microbiol.">
        <title>High frequency of phylogenetically diverse reductive dehalogenase-homologous genes in deep subseafloor sedimentary metagenomes.</title>
        <authorList>
            <person name="Kawai M."/>
            <person name="Futagami T."/>
            <person name="Toyoda A."/>
            <person name="Takaki Y."/>
            <person name="Nishi S."/>
            <person name="Hori S."/>
            <person name="Arai W."/>
            <person name="Tsubouchi T."/>
            <person name="Morono Y."/>
            <person name="Uchiyama I."/>
            <person name="Ito T."/>
            <person name="Fujiyama A."/>
            <person name="Inagaki F."/>
            <person name="Takami H."/>
        </authorList>
    </citation>
    <scope>NUCLEOTIDE SEQUENCE</scope>
    <source>
        <strain evidence="1">Expedition CK06-06</strain>
    </source>
</reference>
<dbReference type="AlphaFoldDB" id="X0U655"/>
<protein>
    <recommendedName>
        <fullName evidence="2">HTH psq-type domain-containing protein</fullName>
    </recommendedName>
</protein>
<accession>X0U655</accession>